<keyword evidence="6" id="KW-0662">Pyridine nucleotide biosynthesis</keyword>
<evidence type="ECO:0000256" key="6">
    <source>
        <dbReference type="ARBA" id="ARBA00022642"/>
    </source>
</evidence>
<dbReference type="Gene3D" id="3.90.1170.20">
    <property type="entry name" value="Quinolinate phosphoribosyl transferase, N-terminal domain"/>
    <property type="match status" value="1"/>
</dbReference>
<evidence type="ECO:0000256" key="13">
    <source>
        <dbReference type="PIRSR" id="PIRSR006250-1"/>
    </source>
</evidence>
<evidence type="ECO:0000256" key="5">
    <source>
        <dbReference type="ARBA" id="ARBA00011944"/>
    </source>
</evidence>
<keyword evidence="7 12" id="KW-0328">Glycosyltransferase</keyword>
<dbReference type="GO" id="GO:0004514">
    <property type="term" value="F:nicotinate-nucleotide diphosphorylase (carboxylating) activity"/>
    <property type="evidence" value="ECO:0007669"/>
    <property type="project" value="UniProtKB-EC"/>
</dbReference>
<dbReference type="Gene3D" id="3.20.20.70">
    <property type="entry name" value="Aldolase class I"/>
    <property type="match status" value="1"/>
</dbReference>
<organism evidence="16 17">
    <name type="scientific">Clostridium beijerinckii</name>
    <name type="common">Clostridium MP</name>
    <dbReference type="NCBI Taxonomy" id="1520"/>
    <lineage>
        <taxon>Bacteria</taxon>
        <taxon>Bacillati</taxon>
        <taxon>Bacillota</taxon>
        <taxon>Clostridia</taxon>
        <taxon>Eubacteriales</taxon>
        <taxon>Clostridiaceae</taxon>
        <taxon>Clostridium</taxon>
    </lineage>
</organism>
<evidence type="ECO:0000256" key="9">
    <source>
        <dbReference type="ARBA" id="ARBA00033102"/>
    </source>
</evidence>
<feature type="domain" description="Quinolinate phosphoribosyl transferase N-terminal" evidence="15">
    <location>
        <begin position="23"/>
        <end position="107"/>
    </location>
</feature>
<dbReference type="KEGG" id="cbei:LF65_00875"/>
<dbReference type="Pfam" id="PF01729">
    <property type="entry name" value="QRPTase_C"/>
    <property type="match status" value="1"/>
</dbReference>
<dbReference type="InterPro" id="IPR002638">
    <property type="entry name" value="Quinolinate_PRibosylTrfase_C"/>
</dbReference>
<dbReference type="InterPro" id="IPR037128">
    <property type="entry name" value="Quinolinate_PRibosylTase_N_sf"/>
</dbReference>
<dbReference type="InterPro" id="IPR013785">
    <property type="entry name" value="Aldolase_TIM"/>
</dbReference>
<feature type="binding site" evidence="13">
    <location>
        <position position="97"/>
    </location>
    <ligand>
        <name>substrate</name>
    </ligand>
</feature>
<dbReference type="FunFam" id="3.90.1170.20:FF:000001">
    <property type="entry name" value="Nicotinate-nucleotide diphosphorylase (Carboxylating)"/>
    <property type="match status" value="1"/>
</dbReference>
<evidence type="ECO:0000313" key="17">
    <source>
        <dbReference type="Proteomes" id="UP000031866"/>
    </source>
</evidence>
<accession>A0A0B5Q5M3</accession>
<evidence type="ECO:0000256" key="2">
    <source>
        <dbReference type="ARBA" id="ARBA00004893"/>
    </source>
</evidence>
<reference evidence="17" key="1">
    <citation type="submission" date="2014-12" db="EMBL/GenBank/DDBJ databases">
        <title>Genome sequence of Clostridium beijerinckii strain 59B.</title>
        <authorList>
            <person name="Little G.T."/>
            <person name="Minton N.P."/>
        </authorList>
    </citation>
    <scope>NUCLEOTIDE SEQUENCE [LARGE SCALE GENOMIC DNA]</scope>
    <source>
        <strain evidence="17">59B</strain>
    </source>
</reference>
<dbReference type="PANTHER" id="PTHR32179">
    <property type="entry name" value="NICOTINATE-NUCLEOTIDE PYROPHOSPHORYLASE [CARBOXYLATING]"/>
    <property type="match status" value="1"/>
</dbReference>
<feature type="binding site" evidence="13">
    <location>
        <position position="215"/>
    </location>
    <ligand>
        <name>substrate</name>
    </ligand>
</feature>
<dbReference type="Proteomes" id="UP000031866">
    <property type="component" value="Chromosome"/>
</dbReference>
<comment type="subunit">
    <text evidence="4">Hexamer formed by 3 homodimers.</text>
</comment>
<dbReference type="OrthoDB" id="9782546at2"/>
<evidence type="ECO:0000256" key="3">
    <source>
        <dbReference type="ARBA" id="ARBA00009400"/>
    </source>
</evidence>
<name>A0A0B5Q5M3_CLOBE</name>
<dbReference type="PANTHER" id="PTHR32179:SF3">
    <property type="entry name" value="NICOTINATE-NUCLEOTIDE PYROPHOSPHORYLASE [CARBOXYLATING]"/>
    <property type="match status" value="1"/>
</dbReference>
<dbReference type="InterPro" id="IPR027277">
    <property type="entry name" value="NadC/ModD"/>
</dbReference>
<dbReference type="AlphaFoldDB" id="A0A0B5Q5M3"/>
<dbReference type="PIRSF" id="PIRSF006250">
    <property type="entry name" value="NadC_ModD"/>
    <property type="match status" value="1"/>
</dbReference>
<dbReference type="EC" id="2.4.2.19" evidence="5"/>
<feature type="binding site" evidence="13">
    <location>
        <position position="154"/>
    </location>
    <ligand>
        <name>substrate</name>
    </ligand>
</feature>
<evidence type="ECO:0000259" key="15">
    <source>
        <dbReference type="Pfam" id="PF02749"/>
    </source>
</evidence>
<proteinExistence type="inferred from homology"/>
<comment type="similarity">
    <text evidence="3 12">Belongs to the NadC/ModD family.</text>
</comment>
<dbReference type="InterPro" id="IPR004393">
    <property type="entry name" value="NadC"/>
</dbReference>
<evidence type="ECO:0000259" key="14">
    <source>
        <dbReference type="Pfam" id="PF01729"/>
    </source>
</evidence>
<dbReference type="GO" id="GO:0034213">
    <property type="term" value="P:quinolinate catabolic process"/>
    <property type="evidence" value="ECO:0007669"/>
    <property type="project" value="TreeGrafter"/>
</dbReference>
<protein>
    <recommendedName>
        <fullName evidence="11">Probable nicotinate-nucleotide pyrophosphorylase [carboxylating]</fullName>
        <ecNumber evidence="5">2.4.2.19</ecNumber>
    </recommendedName>
    <alternativeName>
        <fullName evidence="9">Quinolinate phosphoribosyltransferase [decarboxylating]</fullName>
    </alternativeName>
</protein>
<feature type="binding site" evidence="13">
    <location>
        <begin position="238"/>
        <end position="240"/>
    </location>
    <ligand>
        <name>substrate</name>
    </ligand>
</feature>
<dbReference type="SUPFAM" id="SSF54675">
    <property type="entry name" value="Nicotinate/Quinolinate PRTase N-terminal domain-like"/>
    <property type="match status" value="1"/>
</dbReference>
<dbReference type="FunFam" id="3.20.20.70:FF:000030">
    <property type="entry name" value="Nicotinate-nucleotide pyrophosphorylase, carboxylating"/>
    <property type="match status" value="1"/>
</dbReference>
<dbReference type="GO" id="GO:0009435">
    <property type="term" value="P:NAD+ biosynthetic process"/>
    <property type="evidence" value="ECO:0007669"/>
    <property type="project" value="UniProtKB-UniPathway"/>
</dbReference>
<keyword evidence="8 12" id="KW-0808">Transferase</keyword>
<feature type="binding site" evidence="13">
    <location>
        <begin position="259"/>
        <end position="261"/>
    </location>
    <ligand>
        <name>substrate</name>
    </ligand>
</feature>
<evidence type="ECO:0000256" key="8">
    <source>
        <dbReference type="ARBA" id="ARBA00022679"/>
    </source>
</evidence>
<dbReference type="SUPFAM" id="SSF51690">
    <property type="entry name" value="Nicotinate/Quinolinate PRTase C-terminal domain-like"/>
    <property type="match status" value="1"/>
</dbReference>
<dbReference type="GO" id="GO:0005737">
    <property type="term" value="C:cytoplasm"/>
    <property type="evidence" value="ECO:0007669"/>
    <property type="project" value="TreeGrafter"/>
</dbReference>
<evidence type="ECO:0000256" key="4">
    <source>
        <dbReference type="ARBA" id="ARBA00011218"/>
    </source>
</evidence>
<gene>
    <name evidence="16" type="ORF">LF65_00875</name>
</gene>
<feature type="binding site" evidence="13">
    <location>
        <position position="194"/>
    </location>
    <ligand>
        <name>substrate</name>
    </ligand>
</feature>
<feature type="binding site" evidence="13">
    <location>
        <begin position="130"/>
        <end position="132"/>
    </location>
    <ligand>
        <name>substrate</name>
    </ligand>
</feature>
<comment type="pathway">
    <text evidence="2">Cofactor biosynthesis; NAD(+) biosynthesis; nicotinate D-ribonucleotide from quinolinate: step 1/1.</text>
</comment>
<comment type="catalytic activity">
    <reaction evidence="10">
        <text>nicotinate beta-D-ribonucleotide + CO2 + diphosphate = quinolinate + 5-phospho-alpha-D-ribose 1-diphosphate + 2 H(+)</text>
        <dbReference type="Rhea" id="RHEA:12733"/>
        <dbReference type="ChEBI" id="CHEBI:15378"/>
        <dbReference type="ChEBI" id="CHEBI:16526"/>
        <dbReference type="ChEBI" id="CHEBI:29959"/>
        <dbReference type="ChEBI" id="CHEBI:33019"/>
        <dbReference type="ChEBI" id="CHEBI:57502"/>
        <dbReference type="ChEBI" id="CHEBI:58017"/>
        <dbReference type="EC" id="2.4.2.19"/>
    </reaction>
</comment>
<dbReference type="InterPro" id="IPR022412">
    <property type="entry name" value="Quinolinate_PRibosylTrfase_N"/>
</dbReference>
<evidence type="ECO:0000256" key="12">
    <source>
        <dbReference type="PIRNR" id="PIRNR006250"/>
    </source>
</evidence>
<comment type="function">
    <text evidence="1">Involved in the catabolism of quinolinic acid (QA).</text>
</comment>
<dbReference type="EMBL" id="CP010086">
    <property type="protein sequence ID" value="AJG97499.1"/>
    <property type="molecule type" value="Genomic_DNA"/>
</dbReference>
<evidence type="ECO:0000256" key="11">
    <source>
        <dbReference type="ARBA" id="ARBA00069173"/>
    </source>
</evidence>
<dbReference type="STRING" id="1520.LF65_00875"/>
<evidence type="ECO:0000313" key="16">
    <source>
        <dbReference type="EMBL" id="AJG97499.1"/>
    </source>
</evidence>
<dbReference type="NCBIfam" id="TIGR00078">
    <property type="entry name" value="nadC"/>
    <property type="match status" value="1"/>
</dbReference>
<evidence type="ECO:0000256" key="1">
    <source>
        <dbReference type="ARBA" id="ARBA00003237"/>
    </source>
</evidence>
<dbReference type="CDD" id="cd01572">
    <property type="entry name" value="QPRTase"/>
    <property type="match status" value="1"/>
</dbReference>
<feature type="domain" description="Quinolinate phosphoribosyl transferase C-terminal" evidence="14">
    <location>
        <begin position="109"/>
        <end position="274"/>
    </location>
</feature>
<evidence type="ECO:0000256" key="7">
    <source>
        <dbReference type="ARBA" id="ARBA00022676"/>
    </source>
</evidence>
<dbReference type="UniPathway" id="UPA00253">
    <property type="reaction ID" value="UER00331"/>
</dbReference>
<evidence type="ECO:0000256" key="10">
    <source>
        <dbReference type="ARBA" id="ARBA00047445"/>
    </source>
</evidence>
<dbReference type="InterPro" id="IPR036068">
    <property type="entry name" value="Nicotinate_pribotase-like_C"/>
</dbReference>
<dbReference type="Pfam" id="PF02749">
    <property type="entry name" value="QRPTase_N"/>
    <property type="match status" value="1"/>
</dbReference>
<feature type="binding site" evidence="13">
    <location>
        <position position="164"/>
    </location>
    <ligand>
        <name>substrate</name>
    </ligand>
</feature>
<sequence length="281" mass="31223">MINYLVIDKIIKDALIEDCPSDDITTNSIIGEESISTVELICKEEGIVAGLEVFKRVFDLLGNVEIEFYKRDGDNAHVKDRVAFLKGNTRSLLVGERIALNLLQRMSGIATLTNRFIQEIKHTNAKLLDTRKTTPNLRILEKYSVKIGGGSNHRFNLSDGIMIKDNHISAAGGIKRAIELTRKNSSFVRKIEVETENLEMVQEALLAGADIIMLDNMSLEIAKEAVEIIGKRALIEFSGNVELNNIKEIAEIGVDYISVGALTHSAKILDFSLKKLTLLEN</sequence>
<dbReference type="RefSeq" id="WP_041894351.1">
    <property type="nucleotide sequence ID" value="NZ_CP010086.2"/>
</dbReference>